<keyword evidence="1" id="KW-0677">Repeat</keyword>
<dbReference type="Pfam" id="PF00023">
    <property type="entry name" value="Ank"/>
    <property type="match status" value="1"/>
</dbReference>
<dbReference type="Pfam" id="PF13857">
    <property type="entry name" value="Ank_5"/>
    <property type="match status" value="1"/>
</dbReference>
<feature type="repeat" description="ANK" evidence="3">
    <location>
        <begin position="7"/>
        <end position="39"/>
    </location>
</feature>
<dbReference type="InterPro" id="IPR036770">
    <property type="entry name" value="Ankyrin_rpt-contain_sf"/>
</dbReference>
<keyword evidence="2 3" id="KW-0040">ANK repeat</keyword>
<proteinExistence type="predicted"/>
<dbReference type="EMBL" id="CDMZ01000546">
    <property type="protein sequence ID" value="CEM16562.1"/>
    <property type="molecule type" value="Genomic_DNA"/>
</dbReference>
<accession>A0A0G4FQ48</accession>
<dbReference type="InterPro" id="IPR002110">
    <property type="entry name" value="Ankyrin_rpt"/>
</dbReference>
<organism evidence="4">
    <name type="scientific">Chromera velia CCMP2878</name>
    <dbReference type="NCBI Taxonomy" id="1169474"/>
    <lineage>
        <taxon>Eukaryota</taxon>
        <taxon>Sar</taxon>
        <taxon>Alveolata</taxon>
        <taxon>Colpodellida</taxon>
        <taxon>Chromeraceae</taxon>
        <taxon>Chromera</taxon>
    </lineage>
</organism>
<dbReference type="PhylomeDB" id="A0A0G4FQ48"/>
<dbReference type="SUPFAM" id="SSF48403">
    <property type="entry name" value="Ankyrin repeat"/>
    <property type="match status" value="1"/>
</dbReference>
<evidence type="ECO:0000256" key="2">
    <source>
        <dbReference type="ARBA" id="ARBA00023043"/>
    </source>
</evidence>
<evidence type="ECO:0000256" key="1">
    <source>
        <dbReference type="ARBA" id="ARBA00022737"/>
    </source>
</evidence>
<dbReference type="InterPro" id="IPR050745">
    <property type="entry name" value="Multifunctional_regulatory"/>
</dbReference>
<dbReference type="PANTHER" id="PTHR24189">
    <property type="entry name" value="MYOTROPHIN"/>
    <property type="match status" value="1"/>
</dbReference>
<feature type="repeat" description="ANK" evidence="3">
    <location>
        <begin position="100"/>
        <end position="132"/>
    </location>
</feature>
<protein>
    <submittedName>
        <fullName evidence="4">Uncharacterized protein</fullName>
    </submittedName>
</protein>
<dbReference type="AlphaFoldDB" id="A0A0G4FQ48"/>
<dbReference type="PROSITE" id="PS50088">
    <property type="entry name" value="ANK_REPEAT"/>
    <property type="match status" value="2"/>
</dbReference>
<evidence type="ECO:0000256" key="3">
    <source>
        <dbReference type="PROSITE-ProRule" id="PRU00023"/>
    </source>
</evidence>
<dbReference type="PANTHER" id="PTHR24189:SF50">
    <property type="entry name" value="ANKYRIN REPEAT AND SOCS BOX PROTEIN 2"/>
    <property type="match status" value="1"/>
</dbReference>
<dbReference type="VEuPathDB" id="CryptoDB:Cvel_18216"/>
<dbReference type="SMART" id="SM00248">
    <property type="entry name" value="ANK"/>
    <property type="match status" value="4"/>
</dbReference>
<sequence>MNAVDDDEMSALTCAVRGNQREVVRLLVSRGADVNHENSFRYDWRRDFDDHDAVWALSPLHQIAHGIYELDDDQNPMQPDLEIAQVLVAAGADVNAVASDNTSPLHMASQYAAPDMVEFLLNNGANIHLVDVQGATALHLACAQPGQWADTHPNDYHSNLVKTARLLLARSIESDVGAMDNNDRNALFWASE</sequence>
<name>A0A0G4FQ48_9ALVE</name>
<gene>
    <name evidence="4" type="ORF">Cvel_18216</name>
</gene>
<evidence type="ECO:0000313" key="4">
    <source>
        <dbReference type="EMBL" id="CEM16562.1"/>
    </source>
</evidence>
<dbReference type="PROSITE" id="PS50297">
    <property type="entry name" value="ANK_REP_REGION"/>
    <property type="match status" value="2"/>
</dbReference>
<dbReference type="Gene3D" id="1.25.40.20">
    <property type="entry name" value="Ankyrin repeat-containing domain"/>
    <property type="match status" value="2"/>
</dbReference>
<reference evidence="4" key="1">
    <citation type="submission" date="2014-11" db="EMBL/GenBank/DDBJ databases">
        <authorList>
            <person name="Otto D Thomas"/>
            <person name="Naeem Raeece"/>
        </authorList>
    </citation>
    <scope>NUCLEOTIDE SEQUENCE</scope>
</reference>